<dbReference type="EC" id="2.7.7.65" evidence="1"/>
<keyword evidence="6" id="KW-1185">Reference proteome</keyword>
<dbReference type="InterPro" id="IPR000160">
    <property type="entry name" value="GGDEF_dom"/>
</dbReference>
<proteinExistence type="predicted"/>
<keyword evidence="3" id="KW-0812">Transmembrane</keyword>
<gene>
    <name evidence="5" type="ORF">DMY87_20745</name>
</gene>
<comment type="catalytic activity">
    <reaction evidence="2">
        <text>2 GTP = 3',3'-c-di-GMP + 2 diphosphate</text>
        <dbReference type="Rhea" id="RHEA:24898"/>
        <dbReference type="ChEBI" id="CHEBI:33019"/>
        <dbReference type="ChEBI" id="CHEBI:37565"/>
        <dbReference type="ChEBI" id="CHEBI:58805"/>
        <dbReference type="EC" id="2.7.7.65"/>
    </reaction>
</comment>
<evidence type="ECO:0000256" key="1">
    <source>
        <dbReference type="ARBA" id="ARBA00012528"/>
    </source>
</evidence>
<organism evidence="5 6">
    <name type="scientific">Rhizobium wuzhouense</name>
    <dbReference type="NCBI Taxonomy" id="1986026"/>
    <lineage>
        <taxon>Bacteria</taxon>
        <taxon>Pseudomonadati</taxon>
        <taxon>Pseudomonadota</taxon>
        <taxon>Alphaproteobacteria</taxon>
        <taxon>Hyphomicrobiales</taxon>
        <taxon>Rhizobiaceae</taxon>
        <taxon>Rhizobium/Agrobacterium group</taxon>
        <taxon>Rhizobium</taxon>
    </lineage>
</organism>
<keyword evidence="3" id="KW-0472">Membrane</keyword>
<dbReference type="InterPro" id="IPR050469">
    <property type="entry name" value="Diguanylate_Cyclase"/>
</dbReference>
<dbReference type="PANTHER" id="PTHR45138">
    <property type="entry name" value="REGULATORY COMPONENTS OF SENSORY TRANSDUCTION SYSTEM"/>
    <property type="match status" value="1"/>
</dbReference>
<evidence type="ECO:0000313" key="5">
    <source>
        <dbReference type="EMBL" id="PYB70886.1"/>
    </source>
</evidence>
<feature type="domain" description="GGDEF" evidence="4">
    <location>
        <begin position="255"/>
        <end position="387"/>
    </location>
</feature>
<feature type="transmembrane region" description="Helical" evidence="3">
    <location>
        <begin position="12"/>
        <end position="33"/>
    </location>
</feature>
<protein>
    <recommendedName>
        <fullName evidence="1">diguanylate cyclase</fullName>
        <ecNumber evidence="1">2.7.7.65</ecNumber>
    </recommendedName>
</protein>
<evidence type="ECO:0000313" key="6">
    <source>
        <dbReference type="Proteomes" id="UP000247536"/>
    </source>
</evidence>
<feature type="transmembrane region" description="Helical" evidence="3">
    <location>
        <begin position="40"/>
        <end position="58"/>
    </location>
</feature>
<dbReference type="Gene3D" id="3.30.70.270">
    <property type="match status" value="1"/>
</dbReference>
<sequence>MTFDMELTLHLPTILVVHGMATLISTLLCAYMWARERPNVVLAMLVLAGASTCAGMALHGCRTILPLPLASGVGLGLAILGAGLYWQAVAAFEGRDLSKLKSGAGGVIWLFCWLVPAFQDSVALRGAVLGLLIAPYCLLTARDIWRGRIAEPLPSRTLAVVANALRGLVWFLVLPLSLLIAPPYAADGGNAHWFALVALINSLLIVLSLISLLILAKERDERRYRLASERDPLTNLANRRTFVMTAQSILAREEGKAALLLFDLDHFKHINDTHGHATGDQVLRAFSRAIEKRMPKSWIFARIGGEEFACLLPRASGQQGLAIAENFRQAIAGMHEGGATHIPITVSIGVSTSSDPSVQLDTLLAEADAALYKAKADGRNCVRLHDPVVMVERASLQLEPFKVAMHGHPVARTRRRGSV</sequence>
<dbReference type="Pfam" id="PF00990">
    <property type="entry name" value="GGDEF"/>
    <property type="match status" value="1"/>
</dbReference>
<dbReference type="CDD" id="cd01949">
    <property type="entry name" value="GGDEF"/>
    <property type="match status" value="1"/>
</dbReference>
<feature type="transmembrane region" description="Helical" evidence="3">
    <location>
        <begin position="157"/>
        <end position="181"/>
    </location>
</feature>
<feature type="transmembrane region" description="Helical" evidence="3">
    <location>
        <begin position="124"/>
        <end position="145"/>
    </location>
</feature>
<feature type="transmembrane region" description="Helical" evidence="3">
    <location>
        <begin position="193"/>
        <end position="216"/>
    </location>
</feature>
<evidence type="ECO:0000256" key="2">
    <source>
        <dbReference type="ARBA" id="ARBA00034247"/>
    </source>
</evidence>
<accession>A0ABX5NP01</accession>
<dbReference type="InterPro" id="IPR043128">
    <property type="entry name" value="Rev_trsase/Diguanyl_cyclase"/>
</dbReference>
<comment type="caution">
    <text evidence="5">The sequence shown here is derived from an EMBL/GenBank/DDBJ whole genome shotgun (WGS) entry which is preliminary data.</text>
</comment>
<dbReference type="EMBL" id="QJRY01000008">
    <property type="protein sequence ID" value="PYB70886.1"/>
    <property type="molecule type" value="Genomic_DNA"/>
</dbReference>
<name>A0ABX5NP01_9HYPH</name>
<feature type="transmembrane region" description="Helical" evidence="3">
    <location>
        <begin position="100"/>
        <end position="118"/>
    </location>
</feature>
<evidence type="ECO:0000259" key="4">
    <source>
        <dbReference type="PROSITE" id="PS50887"/>
    </source>
</evidence>
<dbReference type="Proteomes" id="UP000247536">
    <property type="component" value="Unassembled WGS sequence"/>
</dbReference>
<dbReference type="SMART" id="SM00267">
    <property type="entry name" value="GGDEF"/>
    <property type="match status" value="1"/>
</dbReference>
<feature type="transmembrane region" description="Helical" evidence="3">
    <location>
        <begin position="64"/>
        <end position="88"/>
    </location>
</feature>
<dbReference type="NCBIfam" id="TIGR00254">
    <property type="entry name" value="GGDEF"/>
    <property type="match status" value="1"/>
</dbReference>
<evidence type="ECO:0000256" key="3">
    <source>
        <dbReference type="SAM" id="Phobius"/>
    </source>
</evidence>
<dbReference type="SUPFAM" id="SSF55073">
    <property type="entry name" value="Nucleotide cyclase"/>
    <property type="match status" value="1"/>
</dbReference>
<keyword evidence="3" id="KW-1133">Transmembrane helix</keyword>
<dbReference type="PROSITE" id="PS50887">
    <property type="entry name" value="GGDEF"/>
    <property type="match status" value="1"/>
</dbReference>
<dbReference type="InterPro" id="IPR029787">
    <property type="entry name" value="Nucleotide_cyclase"/>
</dbReference>
<dbReference type="PANTHER" id="PTHR45138:SF9">
    <property type="entry name" value="DIGUANYLATE CYCLASE DGCM-RELATED"/>
    <property type="match status" value="1"/>
</dbReference>
<reference evidence="5 6" key="1">
    <citation type="submission" date="2018-06" db="EMBL/GenBank/DDBJ databases">
        <title>Rhizobium wuzhouense sp. nov., isolated from roots of Oryza officinalis.</title>
        <authorList>
            <person name="Yuan T."/>
        </authorList>
    </citation>
    <scope>NUCLEOTIDE SEQUENCE [LARGE SCALE GENOMIC DNA]</scope>
    <source>
        <strain evidence="5 6">W44</strain>
    </source>
</reference>